<feature type="region of interest" description="Disordered" evidence="1">
    <location>
        <begin position="398"/>
        <end position="441"/>
    </location>
</feature>
<dbReference type="SUPFAM" id="SSF50494">
    <property type="entry name" value="Trypsin-like serine proteases"/>
    <property type="match status" value="1"/>
</dbReference>
<keyword evidence="2" id="KW-1133">Transmembrane helix</keyword>
<keyword evidence="3" id="KW-0732">Signal</keyword>
<evidence type="ECO:0000256" key="2">
    <source>
        <dbReference type="SAM" id="Phobius"/>
    </source>
</evidence>
<reference evidence="4" key="1">
    <citation type="submission" date="2007-02" db="EMBL/GenBank/DDBJ databases">
        <title>Complete sequence of Mycobacterium sp. JLS.</title>
        <authorList>
            <consortium name="US DOE Joint Genome Institute"/>
            <person name="Copeland A."/>
            <person name="Lucas S."/>
            <person name="Lapidus A."/>
            <person name="Barry K."/>
            <person name="Detter J.C."/>
            <person name="Glavina del Rio T."/>
            <person name="Hammon N."/>
            <person name="Israni S."/>
            <person name="Dalin E."/>
            <person name="Tice H."/>
            <person name="Pitluck S."/>
            <person name="Chain P."/>
            <person name="Malfatti S."/>
            <person name="Shin M."/>
            <person name="Vergez L."/>
            <person name="Schmutz J."/>
            <person name="Larimer F."/>
            <person name="Land M."/>
            <person name="Hauser L."/>
            <person name="Kyrpides N."/>
            <person name="Mikhailova N."/>
            <person name="Miller C.D."/>
            <person name="Anderson A.J."/>
            <person name="Sims R.C."/>
            <person name="Richardson P."/>
        </authorList>
    </citation>
    <scope>NUCLEOTIDE SEQUENCE [LARGE SCALE GENOMIC DNA]</scope>
    <source>
        <strain evidence="4">JLS</strain>
    </source>
</reference>
<feature type="signal peptide" evidence="3">
    <location>
        <begin position="1"/>
        <end position="30"/>
    </location>
</feature>
<accession>A0A5Q5CC81</accession>
<feature type="compositionally biased region" description="Basic and acidic residues" evidence="1">
    <location>
        <begin position="341"/>
        <end position="358"/>
    </location>
</feature>
<feature type="region of interest" description="Disordered" evidence="1">
    <location>
        <begin position="340"/>
        <end position="360"/>
    </location>
</feature>
<dbReference type="PRINTS" id="PR00834">
    <property type="entry name" value="PROTEASES2C"/>
</dbReference>
<feature type="chain" id="PRO_5024990089" evidence="3">
    <location>
        <begin position="31"/>
        <end position="464"/>
    </location>
</feature>
<feature type="transmembrane region" description="Helical" evidence="2">
    <location>
        <begin position="366"/>
        <end position="388"/>
    </location>
</feature>
<dbReference type="KEGG" id="mjl:Mjls_0936"/>
<evidence type="ECO:0000256" key="3">
    <source>
        <dbReference type="SAM" id="SignalP"/>
    </source>
</evidence>
<dbReference type="AlphaFoldDB" id="A0A5Q5CC81"/>
<feature type="compositionally biased region" description="Low complexity" evidence="1">
    <location>
        <begin position="424"/>
        <end position="439"/>
    </location>
</feature>
<dbReference type="InterPro" id="IPR009003">
    <property type="entry name" value="Peptidase_S1_PA"/>
</dbReference>
<protein>
    <submittedName>
        <fullName evidence="4">Peptidase S1 and S6, chymotrypsin/Hap</fullName>
    </submittedName>
</protein>
<sequence precursor="true">MSRTRRVTSLLAVTALAGAPSLIAPAWAGAQPDGGSNTRAADLITPAIVYVEARVTGTVVDPQQQHQLNDGAPFQRTLRCTGFAITPDGYIGTAGHCVDPEENRKAIVISAAEQLSGGDVSRENLERLGADQWIVEGKVPGAGPDQEIVVSGAGQREKVDPIPARVVSFRPLGQGDVALLKVELDDNSIPTAELALDTTPQVGDSVLAVGYPESTQGVTDYTLEPTVKSGTISAKQTWKTQPLFQVSAPMTKGMSGGPTVDQEGRVLGVNSFMPSNEDQPFNFITPVSGFKELLGQANVTPELSPADEAYREGLDNFEAGKYSEAIENFGTALAISGDYPGAREKQRESVKLRAERGDASSGPPTWVLFAAGLGALVVVGGGVLAFLYMRRNREPALAGVGPSPHQQSASGGGGPAGRPPAPTSPAGSAPSAPSLDSSQTACKNCGFGMEPGIRFCPRCGKPQS</sequence>
<gene>
    <name evidence="4" type="ordered locus">Mjls_0936</name>
</gene>
<proteinExistence type="predicted"/>
<dbReference type="GO" id="GO:0004252">
    <property type="term" value="F:serine-type endopeptidase activity"/>
    <property type="evidence" value="ECO:0007669"/>
    <property type="project" value="InterPro"/>
</dbReference>
<organism evidence="4">
    <name type="scientific">Mycobacterium sp. (strain JLS)</name>
    <dbReference type="NCBI Taxonomy" id="164757"/>
    <lineage>
        <taxon>Bacteria</taxon>
        <taxon>Bacillati</taxon>
        <taxon>Actinomycetota</taxon>
        <taxon>Actinomycetes</taxon>
        <taxon>Mycobacteriales</taxon>
        <taxon>Mycobacteriaceae</taxon>
        <taxon>Mycobacterium</taxon>
    </lineage>
</organism>
<evidence type="ECO:0000256" key="1">
    <source>
        <dbReference type="SAM" id="MobiDB-lite"/>
    </source>
</evidence>
<dbReference type="InterPro" id="IPR043504">
    <property type="entry name" value="Peptidase_S1_PA_chymotrypsin"/>
</dbReference>
<dbReference type="Gene3D" id="2.40.10.10">
    <property type="entry name" value="Trypsin-like serine proteases"/>
    <property type="match status" value="2"/>
</dbReference>
<dbReference type="GO" id="GO:0006508">
    <property type="term" value="P:proteolysis"/>
    <property type="evidence" value="ECO:0007669"/>
    <property type="project" value="InterPro"/>
</dbReference>
<dbReference type="PANTHER" id="PTHR43019:SF23">
    <property type="entry name" value="PROTEASE DO-LIKE 5, CHLOROPLASTIC"/>
    <property type="match status" value="1"/>
</dbReference>
<dbReference type="InterPro" id="IPR001940">
    <property type="entry name" value="Peptidase_S1C"/>
</dbReference>
<dbReference type="EMBL" id="CP000580">
    <property type="protein sequence ID" value="ABN96745.1"/>
    <property type="molecule type" value="Genomic_DNA"/>
</dbReference>
<name>A0A5Q5CC81_MYCSJ</name>
<dbReference type="PANTHER" id="PTHR43019">
    <property type="entry name" value="SERINE ENDOPROTEASE DEGS"/>
    <property type="match status" value="1"/>
</dbReference>
<keyword evidence="2" id="KW-0812">Transmembrane</keyword>
<keyword evidence="2" id="KW-0472">Membrane</keyword>
<evidence type="ECO:0000313" key="4">
    <source>
        <dbReference type="EMBL" id="ABN96745.1"/>
    </source>
</evidence>
<dbReference type="Pfam" id="PF13365">
    <property type="entry name" value="Trypsin_2"/>
    <property type="match status" value="1"/>
</dbReference>